<feature type="domain" description="STAS" evidence="1">
    <location>
        <begin position="207"/>
        <end position="270"/>
    </location>
</feature>
<accession>A0ABY3Z1Y4</accession>
<dbReference type="InterPro" id="IPR058548">
    <property type="entry name" value="MlaB-like_STAS"/>
</dbReference>
<dbReference type="InterPro" id="IPR002645">
    <property type="entry name" value="STAS_dom"/>
</dbReference>
<dbReference type="RefSeq" id="WP_003981280.1">
    <property type="nucleotide sequence ID" value="NZ_CP043497.1"/>
</dbReference>
<dbReference type="EMBL" id="CP094298">
    <property type="protein sequence ID" value="UNZ03758.1"/>
    <property type="molecule type" value="Genomic_DNA"/>
</dbReference>
<evidence type="ECO:0000313" key="2">
    <source>
        <dbReference type="EMBL" id="UNZ03758.1"/>
    </source>
</evidence>
<dbReference type="Gene3D" id="3.30.750.24">
    <property type="entry name" value="STAS domain"/>
    <property type="match status" value="1"/>
</dbReference>
<name>A0ABY3Z1Y4_STRRM</name>
<dbReference type="Pfam" id="PF13466">
    <property type="entry name" value="STAS_2"/>
    <property type="match status" value="1"/>
</dbReference>
<dbReference type="InterPro" id="IPR025847">
    <property type="entry name" value="MEDS_domain"/>
</dbReference>
<reference evidence="2 3" key="1">
    <citation type="submission" date="2022-03" db="EMBL/GenBank/DDBJ databases">
        <title>Complete genome of Streptomyces rimosus ssp. rimosus R7 (=ATCC 10970).</title>
        <authorList>
            <person name="Beganovic S."/>
            <person name="Ruckert C."/>
            <person name="Busche T."/>
            <person name="Kalinowski J."/>
            <person name="Wittmann C."/>
        </authorList>
    </citation>
    <scope>NUCLEOTIDE SEQUENCE [LARGE SCALE GENOMIC DNA]</scope>
    <source>
        <strain evidence="2 3">R7</strain>
    </source>
</reference>
<dbReference type="Proteomes" id="UP000829494">
    <property type="component" value="Chromosome"/>
</dbReference>
<evidence type="ECO:0000259" key="1">
    <source>
        <dbReference type="PROSITE" id="PS50801"/>
    </source>
</evidence>
<dbReference type="GeneID" id="66857146"/>
<gene>
    <name evidence="2" type="ORF">SRIMR7_16480</name>
</gene>
<dbReference type="PROSITE" id="PS50801">
    <property type="entry name" value="STAS"/>
    <property type="match status" value="1"/>
</dbReference>
<dbReference type="Pfam" id="PF14417">
    <property type="entry name" value="MEDS"/>
    <property type="match status" value="1"/>
</dbReference>
<dbReference type="InterPro" id="IPR036513">
    <property type="entry name" value="STAS_dom_sf"/>
</dbReference>
<sequence>MPFQAEEHARIVSVERLRPGDHAFASYTDEESRWATIGSYAHAGISRGERVLLFADPALPNATVLEHLEAYGPPVGFSVRRGQLKLLAMDRMWRPRPLSVERQMAGLRREVEEALDDGYARVRSAIDMAWVAAFGADIEQVLWREREGCHYLFDDARYTEICTYDETRFSDEVLDRASAGHPTALLERPGSLLAAPLTEGGDDTYGLRLIGEADLSTRERFDAALRRVAASPAPRLVLDLTELTFLDVYCARAVLRLAAAAHGRHVVVRGGGIHTHTFLLLGALDIPQLTVEGE</sequence>
<keyword evidence="3" id="KW-1185">Reference proteome</keyword>
<organism evidence="2 3">
    <name type="scientific">Streptomyces rimosus subsp. rimosus</name>
    <dbReference type="NCBI Taxonomy" id="132474"/>
    <lineage>
        <taxon>Bacteria</taxon>
        <taxon>Bacillati</taxon>
        <taxon>Actinomycetota</taxon>
        <taxon>Actinomycetes</taxon>
        <taxon>Kitasatosporales</taxon>
        <taxon>Streptomycetaceae</taxon>
        <taxon>Streptomyces</taxon>
    </lineage>
</organism>
<proteinExistence type="predicted"/>
<dbReference type="SUPFAM" id="SSF52091">
    <property type="entry name" value="SpoIIaa-like"/>
    <property type="match status" value="1"/>
</dbReference>
<evidence type="ECO:0000313" key="3">
    <source>
        <dbReference type="Proteomes" id="UP000829494"/>
    </source>
</evidence>
<protein>
    <recommendedName>
        <fullName evidence="1">STAS domain-containing protein</fullName>
    </recommendedName>
</protein>